<dbReference type="PANTHER" id="PTHR35601">
    <property type="entry name" value="TOXIN RELE"/>
    <property type="match status" value="1"/>
</dbReference>
<reference evidence="3 4" key="1">
    <citation type="submission" date="2019-11" db="EMBL/GenBank/DDBJ databases">
        <title>Whole genome shotgun sequencing (WGS) data from Adlercreutzia equolifaciens ResAG-91, Eggerthella lenta MRI-F36, MRI-F37, MRI-F40, ResAG-49, ResAG-88, ResAG-121, ResAG-145, and Gordonibacter sp. ResAG-5, ResAG-26, ResAG-43, ResAG-50, ResAG-59.</title>
        <authorList>
            <person name="Stoll D.A."/>
            <person name="Danylec N."/>
            <person name="Franz C.M.A.P."/>
            <person name="Huch M."/>
        </authorList>
    </citation>
    <scope>NUCLEOTIDE SEQUENCE [LARGE SCALE GENOMIC DNA]</scope>
    <source>
        <strain evidence="3 4">ResAG-59</strain>
    </source>
</reference>
<dbReference type="Proteomes" id="UP000468327">
    <property type="component" value="Unassembled WGS sequence"/>
</dbReference>
<sequence length="84" mass="9598">MTSKALKQLHGLDRRTLLLVSEFIDRLDGCESPCTLPSAKKLQGIDNGWRWRVGTYRALGTVDSGRVVIEIFKVGHRREVYRNL</sequence>
<evidence type="ECO:0000313" key="3">
    <source>
        <dbReference type="EMBL" id="MVN16832.1"/>
    </source>
</evidence>
<dbReference type="PANTHER" id="PTHR35601:SF1">
    <property type="entry name" value="TOXIN RELE"/>
    <property type="match status" value="1"/>
</dbReference>
<dbReference type="Pfam" id="PF05016">
    <property type="entry name" value="ParE_toxin"/>
    <property type="match status" value="1"/>
</dbReference>
<evidence type="ECO:0000313" key="4">
    <source>
        <dbReference type="Proteomes" id="UP000468327"/>
    </source>
</evidence>
<gene>
    <name evidence="3" type="ORF">GO738_16035</name>
</gene>
<dbReference type="InterPro" id="IPR007712">
    <property type="entry name" value="RelE/ParE_toxin"/>
</dbReference>
<organism evidence="3 4">
    <name type="scientific">Gordonibacter urolithinfaciens</name>
    <dbReference type="NCBI Taxonomy" id="1335613"/>
    <lineage>
        <taxon>Bacteria</taxon>
        <taxon>Bacillati</taxon>
        <taxon>Actinomycetota</taxon>
        <taxon>Coriobacteriia</taxon>
        <taxon>Eggerthellales</taxon>
        <taxon>Eggerthellaceae</taxon>
        <taxon>Gordonibacter</taxon>
    </lineage>
</organism>
<dbReference type="SUPFAM" id="SSF143011">
    <property type="entry name" value="RelE-like"/>
    <property type="match status" value="1"/>
</dbReference>
<evidence type="ECO:0000256" key="2">
    <source>
        <dbReference type="ARBA" id="ARBA00022649"/>
    </source>
</evidence>
<keyword evidence="2" id="KW-1277">Toxin-antitoxin system</keyword>
<comment type="similarity">
    <text evidence="1">Belongs to the RelE toxin family.</text>
</comment>
<dbReference type="Gene3D" id="3.30.2310.20">
    <property type="entry name" value="RelE-like"/>
    <property type="match status" value="1"/>
</dbReference>
<dbReference type="EMBL" id="WPOC01000055">
    <property type="protein sequence ID" value="MVN16832.1"/>
    <property type="molecule type" value="Genomic_DNA"/>
</dbReference>
<comment type="caution">
    <text evidence="3">The sequence shown here is derived from an EMBL/GenBank/DDBJ whole genome shotgun (WGS) entry which is preliminary data.</text>
</comment>
<dbReference type="AlphaFoldDB" id="A0A6N8IM51"/>
<proteinExistence type="inferred from homology"/>
<dbReference type="InterPro" id="IPR035093">
    <property type="entry name" value="RelE/ParE_toxin_dom_sf"/>
</dbReference>
<accession>A0A6N8IM51</accession>
<keyword evidence="4" id="KW-1185">Reference proteome</keyword>
<name>A0A6N8IM51_9ACTN</name>
<evidence type="ECO:0000256" key="1">
    <source>
        <dbReference type="ARBA" id="ARBA00006226"/>
    </source>
</evidence>
<protein>
    <submittedName>
        <fullName evidence="3">Type II toxin-antitoxin system RelE/ParE family toxin</fullName>
    </submittedName>
</protein>